<feature type="compositionally biased region" description="Polar residues" evidence="1">
    <location>
        <begin position="14"/>
        <end position="35"/>
    </location>
</feature>
<reference evidence="4" key="2">
    <citation type="journal article" date="2017" name="Nat. Microbiol.">
        <title>Global analysis of biosynthetic gene clusters reveals vast potential of secondary metabolite production in Penicillium species.</title>
        <authorList>
            <person name="Nielsen J.C."/>
            <person name="Grijseels S."/>
            <person name="Prigent S."/>
            <person name="Ji B."/>
            <person name="Dainat J."/>
            <person name="Nielsen K.F."/>
            <person name="Frisvad J.C."/>
            <person name="Workman M."/>
            <person name="Nielsen J."/>
        </authorList>
    </citation>
    <scope>NUCLEOTIDE SEQUENCE [LARGE SCALE GENOMIC DNA]</scope>
    <source>
        <strain evidence="4">IBT 13039</strain>
    </source>
</reference>
<accession>A0A1V6XRB1</accession>
<evidence type="ECO:0000313" key="3">
    <source>
        <dbReference type="EMBL" id="OQE77693.1"/>
    </source>
</evidence>
<evidence type="ECO:0000313" key="2">
    <source>
        <dbReference type="EMBL" id="CAG8208482.1"/>
    </source>
</evidence>
<dbReference type="Proteomes" id="UP000191691">
    <property type="component" value="Unassembled WGS sequence"/>
</dbReference>
<organism evidence="3 4">
    <name type="scientific">Penicillium nalgiovense</name>
    <dbReference type="NCBI Taxonomy" id="60175"/>
    <lineage>
        <taxon>Eukaryota</taxon>
        <taxon>Fungi</taxon>
        <taxon>Dikarya</taxon>
        <taxon>Ascomycota</taxon>
        <taxon>Pezizomycotina</taxon>
        <taxon>Eurotiomycetes</taxon>
        <taxon>Eurotiomycetidae</taxon>
        <taxon>Eurotiales</taxon>
        <taxon>Aspergillaceae</taxon>
        <taxon>Penicillium</taxon>
    </lineage>
</organism>
<proteinExistence type="predicted"/>
<evidence type="ECO:0000256" key="1">
    <source>
        <dbReference type="SAM" id="MobiDB-lite"/>
    </source>
</evidence>
<dbReference type="OrthoDB" id="4153865at2759"/>
<keyword evidence="4" id="KW-1185">Reference proteome</keyword>
<reference evidence="3" key="1">
    <citation type="submission" date="2016-10" db="EMBL/GenBank/DDBJ databases">
        <title>Uncovering the secondary metabolism of Penicillium species provides insights into the evolution of 6-MSA pathways.</title>
        <authorList>
            <person name="Nielsen J.C."/>
            <person name="Nielsen J."/>
        </authorList>
    </citation>
    <scope>NUCLEOTIDE SEQUENCE [LARGE SCALE GENOMIC DNA]</scope>
    <source>
        <strain evidence="3">IBT 13039</strain>
    </source>
</reference>
<reference evidence="2" key="3">
    <citation type="submission" date="2021-07" db="EMBL/GenBank/DDBJ databases">
        <authorList>
            <person name="Branca A.L. A."/>
        </authorList>
    </citation>
    <scope>NUCLEOTIDE SEQUENCE</scope>
</reference>
<sequence>MFANILSWFSKVATPNSTSDATTSIESHQPTSPNAPSIDRMVTEQPNSEENMLKLRGGGTGDICCGLCAGLLCFECCEHCC</sequence>
<protein>
    <recommendedName>
        <fullName evidence="5">Cysteine-rich transmembrane CYSTM domain-containing protein</fullName>
    </recommendedName>
</protein>
<gene>
    <name evidence="3" type="ORF">PENNAL_c0059G01890</name>
    <name evidence="2" type="ORF">PNAL_LOCUS7707</name>
</gene>
<dbReference type="OMA" id="CFECCEH"/>
<comment type="caution">
    <text evidence="3">The sequence shown here is derived from an EMBL/GenBank/DDBJ whole genome shotgun (WGS) entry which is preliminary data.</text>
</comment>
<feature type="region of interest" description="Disordered" evidence="1">
    <location>
        <begin position="14"/>
        <end position="40"/>
    </location>
</feature>
<dbReference type="AlphaFoldDB" id="A0A1V6XRB1"/>
<name>A0A1V6XRB1_PENNA</name>
<dbReference type="Proteomes" id="UP001153461">
    <property type="component" value="Unassembled WGS sequence"/>
</dbReference>
<dbReference type="EMBL" id="MOOB01000059">
    <property type="protein sequence ID" value="OQE77693.1"/>
    <property type="molecule type" value="Genomic_DNA"/>
</dbReference>
<dbReference type="EMBL" id="CAJVNV010000466">
    <property type="protein sequence ID" value="CAG8208482.1"/>
    <property type="molecule type" value="Genomic_DNA"/>
</dbReference>
<evidence type="ECO:0008006" key="5">
    <source>
        <dbReference type="Google" id="ProtNLM"/>
    </source>
</evidence>
<evidence type="ECO:0000313" key="4">
    <source>
        <dbReference type="Proteomes" id="UP000191691"/>
    </source>
</evidence>